<dbReference type="OrthoDB" id="2295785at2"/>
<dbReference type="EMBL" id="UHDO01000001">
    <property type="protein sequence ID" value="SUM42872.1"/>
    <property type="molecule type" value="Genomic_DNA"/>
</dbReference>
<keyword evidence="6" id="KW-1185">Reference proteome</keyword>
<feature type="compositionally biased region" description="Basic and acidic residues" evidence="1">
    <location>
        <begin position="91"/>
        <end position="130"/>
    </location>
</feature>
<proteinExistence type="predicted"/>
<keyword evidence="2" id="KW-0812">Transmembrane</keyword>
<evidence type="ECO:0000256" key="2">
    <source>
        <dbReference type="SAM" id="Phobius"/>
    </source>
</evidence>
<accession>A0A380FWI9</accession>
<evidence type="ECO:0000313" key="6">
    <source>
        <dbReference type="Proteomes" id="UP000297598"/>
    </source>
</evidence>
<dbReference type="AlphaFoldDB" id="A0A380FWI9"/>
<sequence>MKYCPQCGSPLKENQHFCNRCGCDIQNFKYGYTQENNYYPQEPKRKRRIWPFIVIAIFVIAVIGSSCFAYYHFFLKGNEQAQSKPTTTQHVAKEEEKQGEHKISNDPKKAEKQRAEEEKEEKTDKADKENAPQPPKIDVLSKNFEESFMHKNTVNEYMGVRKGMKKEEVEKMYGKGEPLPHIEGMDNDFIRYGNLAIIYNPRTQDNTVWGIAVVPDNVTEEKFLNRYYAYDHRAGSGDIVYDSDKHNGYSIIVRIKNGKVVLIDCAPGDSGIIVAE</sequence>
<evidence type="ECO:0000313" key="3">
    <source>
        <dbReference type="EMBL" id="SUM42872.1"/>
    </source>
</evidence>
<keyword evidence="2" id="KW-1133">Transmembrane helix</keyword>
<protein>
    <submittedName>
        <fullName evidence="3">TcaA protein</fullName>
    </submittedName>
</protein>
<organism evidence="3 5">
    <name type="scientific">Staphylococcus petrasii</name>
    <dbReference type="NCBI Taxonomy" id="1276936"/>
    <lineage>
        <taxon>Bacteria</taxon>
        <taxon>Bacillati</taxon>
        <taxon>Bacillota</taxon>
        <taxon>Bacilli</taxon>
        <taxon>Bacillales</taxon>
        <taxon>Staphylococcaceae</taxon>
        <taxon>Staphylococcus</taxon>
    </lineage>
</organism>
<evidence type="ECO:0000313" key="5">
    <source>
        <dbReference type="Proteomes" id="UP000254047"/>
    </source>
</evidence>
<dbReference type="Proteomes" id="UP000254047">
    <property type="component" value="Unassembled WGS sequence"/>
</dbReference>
<keyword evidence="2" id="KW-0472">Membrane</keyword>
<feature type="region of interest" description="Disordered" evidence="1">
    <location>
        <begin position="82"/>
        <end position="139"/>
    </location>
</feature>
<gene>
    <name evidence="4" type="ORF">BJR09_04150</name>
    <name evidence="3" type="ORF">NCTC13830_00396</name>
</gene>
<evidence type="ECO:0000256" key="1">
    <source>
        <dbReference type="SAM" id="MobiDB-lite"/>
    </source>
</evidence>
<evidence type="ECO:0000313" key="4">
    <source>
        <dbReference type="EMBL" id="TGE18127.1"/>
    </source>
</evidence>
<dbReference type="EMBL" id="SRLS01000005">
    <property type="protein sequence ID" value="TGE18127.1"/>
    <property type="molecule type" value="Genomic_DNA"/>
</dbReference>
<name>A0A380FWI9_9STAP</name>
<feature type="transmembrane region" description="Helical" evidence="2">
    <location>
        <begin position="49"/>
        <end position="73"/>
    </location>
</feature>
<dbReference type="Proteomes" id="UP000297598">
    <property type="component" value="Unassembled WGS sequence"/>
</dbReference>
<reference evidence="4 6" key="2">
    <citation type="submission" date="2019-04" db="EMBL/GenBank/DDBJ databases">
        <title>Genomic characterization of Staphylococcus petrasii strains.</title>
        <authorList>
            <person name="Vrbovska V."/>
            <person name="Kovarovic V."/>
            <person name="Maslanova I."/>
            <person name="Indrakova A."/>
            <person name="Petras P."/>
            <person name="Sedo O."/>
            <person name="Svec P."/>
            <person name="Fisarova L."/>
            <person name="Sedlacek I."/>
            <person name="Doskar J."/>
            <person name="Pantucek R."/>
        </authorList>
    </citation>
    <scope>NUCLEOTIDE SEQUENCE [LARGE SCALE GENOMIC DNA]</scope>
    <source>
        <strain evidence="4 6">P5404</strain>
    </source>
</reference>
<dbReference type="RefSeq" id="WP_135377643.1">
    <property type="nucleotide sequence ID" value="NZ_PPQT01000015.1"/>
</dbReference>
<reference evidence="3 5" key="1">
    <citation type="submission" date="2018-06" db="EMBL/GenBank/DDBJ databases">
        <authorList>
            <consortium name="Pathogen Informatics"/>
            <person name="Doyle S."/>
        </authorList>
    </citation>
    <scope>NUCLEOTIDE SEQUENCE [LARGE SCALE GENOMIC DNA]</scope>
    <source>
        <strain evidence="3 5">NCTC13830</strain>
    </source>
</reference>